<comment type="caution">
    <text evidence="1">The sequence shown here is derived from an EMBL/GenBank/DDBJ whole genome shotgun (WGS) entry which is preliminary data.</text>
</comment>
<evidence type="ECO:0000313" key="2">
    <source>
        <dbReference type="Proteomes" id="UP001597549"/>
    </source>
</evidence>
<keyword evidence="2" id="KW-1185">Reference proteome</keyword>
<sequence length="977" mass="111730">MASYQHAPVDYCTGIPGISYDLLSLPTTSSDLGFTFKISYHPNNVAIQQKISQVGKGWSLIGIPSISKDANGQPDEEVPFRGPNPFSRKVDDIYYYNINGENGRFTFEFDLITKVASLKFLDKTQLKIEFNYNTEYNFKVNSFLVTDTNGLKYYFDLFNNDEGNVRSTFFLTKVLDSSNKLLSTLNYQQVFTQNSVRRLQTVYALDEIIATNIGKLKFNYTIDSKNIDKNIEIARLDNISLRNLNNTLIKKCLFGYSGDHELNFLHHLDVNNTIVEKYKFLYEGNVYSDDPDPYNYVVGGSGNGGNYSRGYDYYGFRKIVENCNLRDRIIETPIEIANKNSVKAGLLKSVVLPTGGRVDYEFESNTIDPLGYVGLPGFHLTNHDYPKDYDFSDYDYFSESYFTGHNFEDFTLKPIDPLYEELHLSYNQDNFYIETVRSDAYNVEPNQLTRPFRIMQDTELYISFSGQGNPSPYIEDPSAQNLNIGYQLLDANLKVKAASGVSNSEAQNCYNLSEKIFLPAGYYTLKIIAPFGGNISYQMYTVRQKAEKKYFYYAGGVRIKSIKHFEDANSNTPIRNLSFSYNDFTIPSRSSGTLFETGTAKFMPSVGYISGAFVLYKNVKVSEDNNGYTKYSYYTPTDGINYDISGVSTFYYGNVLKTGLLHSIKTFDNENNLLTTDRKYYLLAPTNNYQYYSSIDNLSGYSSGDLLISYIGNYKVRNYYIERIYSKYTRHFPTLSLTSKSIYSYNNWNPKPSIMMSFNSQDKMSRTSFFYLNERPNTPFATELLAKNMVSDVIETERYYDGELLNKSKSEFAYFGNNLYKNSKEFTAKGQGDYTLEKRISVVDNISGTTNEVTNDKGSFTSYIWGYNLTKPVAKIENIQYAAIPTNLILAIQSATNVANNDQNILIALTNLRNNMALANAMITTYTYKQLVGISTVTDPKGDRQTYHYDEFNRLEFVKDSQGNILSENKYHYRTQN</sequence>
<gene>
    <name evidence="1" type="ORF">ACFSX9_04365</name>
</gene>
<proteinExistence type="predicted"/>
<name>A0ABW5Z5N6_9FLAO</name>
<organism evidence="1 2">
    <name type="scientific">Flavobacterium ardleyense</name>
    <dbReference type="NCBI Taxonomy" id="2038737"/>
    <lineage>
        <taxon>Bacteria</taxon>
        <taxon>Pseudomonadati</taxon>
        <taxon>Bacteroidota</taxon>
        <taxon>Flavobacteriia</taxon>
        <taxon>Flavobacteriales</taxon>
        <taxon>Flavobacteriaceae</taxon>
        <taxon>Flavobacterium</taxon>
    </lineage>
</organism>
<evidence type="ECO:0000313" key="1">
    <source>
        <dbReference type="EMBL" id="MFD2907962.1"/>
    </source>
</evidence>
<dbReference type="Proteomes" id="UP001597549">
    <property type="component" value="Unassembled WGS sequence"/>
</dbReference>
<evidence type="ECO:0008006" key="3">
    <source>
        <dbReference type="Google" id="ProtNLM"/>
    </source>
</evidence>
<dbReference type="RefSeq" id="WP_379804877.1">
    <property type="nucleotide sequence ID" value="NZ_JBHUOL010000010.1"/>
</dbReference>
<reference evidence="2" key="1">
    <citation type="journal article" date="2019" name="Int. J. Syst. Evol. Microbiol.">
        <title>The Global Catalogue of Microorganisms (GCM) 10K type strain sequencing project: providing services to taxonomists for standard genome sequencing and annotation.</title>
        <authorList>
            <consortium name="The Broad Institute Genomics Platform"/>
            <consortium name="The Broad Institute Genome Sequencing Center for Infectious Disease"/>
            <person name="Wu L."/>
            <person name="Ma J."/>
        </authorList>
    </citation>
    <scope>NUCLEOTIDE SEQUENCE [LARGE SCALE GENOMIC DNA]</scope>
    <source>
        <strain evidence="2">KCTC 52644</strain>
    </source>
</reference>
<accession>A0ABW5Z5N6</accession>
<dbReference type="EMBL" id="JBHUOL010000010">
    <property type="protein sequence ID" value="MFD2907962.1"/>
    <property type="molecule type" value="Genomic_DNA"/>
</dbReference>
<protein>
    <recommendedName>
        <fullName evidence="3">YD repeat-containing protein</fullName>
    </recommendedName>
</protein>